<sequence>MIELAMIKPVAEALMGELIEFLQHGKGDDAPSFAVERDQ</sequence>
<proteinExistence type="predicted"/>
<dbReference type="AlphaFoldDB" id="A0A248UBG4"/>
<dbReference type="KEGG" id="och:CES85_4867"/>
<reference evidence="1 2" key="1">
    <citation type="submission" date="2017-07" db="EMBL/GenBank/DDBJ databases">
        <title>Phylogenetic study on the rhizospheric bacterium Ochrobactrum sp. A44.</title>
        <authorList>
            <person name="Krzyzanowska D.M."/>
            <person name="Ossowicki A."/>
            <person name="Rajewska M."/>
            <person name="Maciag T."/>
            <person name="Kaczynski Z."/>
            <person name="Czerwicka M."/>
            <person name="Jafra S."/>
        </authorList>
    </citation>
    <scope>NUCLEOTIDE SEQUENCE [LARGE SCALE GENOMIC DNA]</scope>
    <source>
        <strain evidence="1 2">A44</strain>
    </source>
</reference>
<name>A0A248UBG4_9HYPH</name>
<dbReference type="Proteomes" id="UP000215256">
    <property type="component" value="Chromosome 2"/>
</dbReference>
<evidence type="ECO:0000313" key="1">
    <source>
        <dbReference type="EMBL" id="ASV84075.1"/>
    </source>
</evidence>
<organism evidence="1 2">
    <name type="scientific">Ochrobactrum quorumnocens</name>
    <dbReference type="NCBI Taxonomy" id="271865"/>
    <lineage>
        <taxon>Bacteria</taxon>
        <taxon>Pseudomonadati</taxon>
        <taxon>Pseudomonadota</taxon>
        <taxon>Alphaproteobacteria</taxon>
        <taxon>Hyphomicrobiales</taxon>
        <taxon>Brucellaceae</taxon>
        <taxon>Brucella/Ochrobactrum group</taxon>
        <taxon>Ochrobactrum</taxon>
    </lineage>
</organism>
<gene>
    <name evidence="1" type="ORF">CES85_4867</name>
</gene>
<evidence type="ECO:0000313" key="2">
    <source>
        <dbReference type="Proteomes" id="UP000215256"/>
    </source>
</evidence>
<protein>
    <submittedName>
        <fullName evidence="1">Uncharacterized protein</fullName>
    </submittedName>
</protein>
<dbReference type="EMBL" id="CP022603">
    <property type="protein sequence ID" value="ASV84075.1"/>
    <property type="molecule type" value="Genomic_DNA"/>
</dbReference>
<accession>A0A248UBG4</accession>